<proteinExistence type="predicted"/>
<dbReference type="EMBL" id="CP021376">
    <property type="protein sequence ID" value="ART80559.1"/>
    <property type="molecule type" value="Genomic_DNA"/>
</dbReference>
<evidence type="ECO:0000313" key="1">
    <source>
        <dbReference type="EMBL" id="ART80559.1"/>
    </source>
</evidence>
<dbReference type="AlphaFoldDB" id="A0A1Y0CZ28"/>
<reference evidence="2" key="1">
    <citation type="submission" date="2017-05" db="EMBL/GenBank/DDBJ databases">
        <authorList>
            <person name="Sung H."/>
        </authorList>
    </citation>
    <scope>NUCLEOTIDE SEQUENCE [LARGE SCALE GENOMIC DNA]</scope>
    <source>
        <strain evidence="2">AMac2203</strain>
    </source>
</reference>
<evidence type="ECO:0008006" key="3">
    <source>
        <dbReference type="Google" id="ProtNLM"/>
    </source>
</evidence>
<organism evidence="1 2">
    <name type="scientific">Oceanisphaera avium</name>
    <dbReference type="NCBI Taxonomy" id="1903694"/>
    <lineage>
        <taxon>Bacteria</taxon>
        <taxon>Pseudomonadati</taxon>
        <taxon>Pseudomonadota</taxon>
        <taxon>Gammaproteobacteria</taxon>
        <taxon>Aeromonadales</taxon>
        <taxon>Aeromonadaceae</taxon>
        <taxon>Oceanisphaera</taxon>
    </lineage>
</organism>
<name>A0A1Y0CZ28_9GAMM</name>
<dbReference type="Proteomes" id="UP000243793">
    <property type="component" value="Chromosome"/>
</dbReference>
<keyword evidence="2" id="KW-1185">Reference proteome</keyword>
<sequence>MSSLVFLTALSLFVLLYLLRRQQEVFRIRLQSTQVKVISGQPCPKLLQFCKQLTLEVGSVNGSIRGLKKNNRIELICSHSIPIAYRQDIYLFWQQHCQTDKSCPNGLPSLLK</sequence>
<dbReference type="RefSeq" id="WP_086964427.1">
    <property type="nucleotide sequence ID" value="NZ_CP021376.1"/>
</dbReference>
<dbReference type="OrthoDB" id="5600774at2"/>
<dbReference type="Pfam" id="PF12321">
    <property type="entry name" value="DUF3634"/>
    <property type="match status" value="1"/>
</dbReference>
<protein>
    <recommendedName>
        <fullName evidence="3">DUF3634 domain-containing protein</fullName>
    </recommendedName>
</protein>
<dbReference type="InterPro" id="IPR022090">
    <property type="entry name" value="DUF3634"/>
</dbReference>
<dbReference type="KEGG" id="ocm:CBP12_10750"/>
<gene>
    <name evidence="1" type="ORF">CBP12_10750</name>
</gene>
<accession>A0A1Y0CZ28</accession>
<evidence type="ECO:0000313" key="2">
    <source>
        <dbReference type="Proteomes" id="UP000243793"/>
    </source>
</evidence>